<comment type="caution">
    <text evidence="3">The sequence shown here is derived from an EMBL/GenBank/DDBJ whole genome shotgun (WGS) entry which is preliminary data.</text>
</comment>
<organism evidence="3 4">
    <name type="scientific">Protea cynaroides</name>
    <dbReference type="NCBI Taxonomy" id="273540"/>
    <lineage>
        <taxon>Eukaryota</taxon>
        <taxon>Viridiplantae</taxon>
        <taxon>Streptophyta</taxon>
        <taxon>Embryophyta</taxon>
        <taxon>Tracheophyta</taxon>
        <taxon>Spermatophyta</taxon>
        <taxon>Magnoliopsida</taxon>
        <taxon>Proteales</taxon>
        <taxon>Proteaceae</taxon>
        <taxon>Protea</taxon>
    </lineage>
</organism>
<keyword evidence="1" id="KW-1133">Transmembrane helix</keyword>
<sequence>MGFSRTAKIVVSVLSATLATVVIVVGICIVNFVRKRKGRNELPQKRSSGRKEEYEEETEDLYSFPGGENLTIPDILEAPGEVLWKSSYGTLYKATIERLNLVVLLRFLRPTCTGRLKEILPAIQMLGFVRQPNLVPLQAFYAGPRGEKLIVYPFVSHGNLAQFIRDGNGESHNWAVIYRIALGIVKGLDHLHCGLRFSIIHGNLKSKNILLDEIHEPYVSDFGLHHLLNSSADQEMVDVSAAQGYKAPELMKMNEASKESDIYSLGVILLELITGKGPIDRNASPNPDLYLPNSMRNAILEHRISDVFHPNILINRSYDQNPITEERLLMFFQLAMACCSPSPALRPDIKQVLRKLEEIGQ</sequence>
<keyword evidence="1" id="KW-0472">Membrane</keyword>
<reference evidence="3" key="1">
    <citation type="journal article" date="2023" name="Plant J.">
        <title>The genome of the king protea, Protea cynaroides.</title>
        <authorList>
            <person name="Chang J."/>
            <person name="Duong T.A."/>
            <person name="Schoeman C."/>
            <person name="Ma X."/>
            <person name="Roodt D."/>
            <person name="Barker N."/>
            <person name="Li Z."/>
            <person name="Van de Peer Y."/>
            <person name="Mizrachi E."/>
        </authorList>
    </citation>
    <scope>NUCLEOTIDE SEQUENCE</scope>
    <source>
        <tissue evidence="3">Young leaves</tissue>
    </source>
</reference>
<feature type="domain" description="Protein kinase" evidence="2">
    <location>
        <begin position="77"/>
        <end position="361"/>
    </location>
</feature>
<evidence type="ECO:0000256" key="1">
    <source>
        <dbReference type="SAM" id="Phobius"/>
    </source>
</evidence>
<dbReference type="InterPro" id="IPR052451">
    <property type="entry name" value="Ser/Thr_kinase-like"/>
</dbReference>
<dbReference type="SUPFAM" id="SSF56112">
    <property type="entry name" value="Protein kinase-like (PK-like)"/>
    <property type="match status" value="1"/>
</dbReference>
<dbReference type="EMBL" id="JAMYWD010000012">
    <property type="protein sequence ID" value="KAJ4953527.1"/>
    <property type="molecule type" value="Genomic_DNA"/>
</dbReference>
<protein>
    <recommendedName>
        <fullName evidence="2">Protein kinase domain-containing protein</fullName>
    </recommendedName>
</protein>
<dbReference type="Gene3D" id="1.10.510.10">
    <property type="entry name" value="Transferase(Phosphotransferase) domain 1"/>
    <property type="match status" value="1"/>
</dbReference>
<feature type="transmembrane region" description="Helical" evidence="1">
    <location>
        <begin position="12"/>
        <end position="33"/>
    </location>
</feature>
<name>A0A9Q0GSW0_9MAGN</name>
<evidence type="ECO:0000313" key="4">
    <source>
        <dbReference type="Proteomes" id="UP001141806"/>
    </source>
</evidence>
<dbReference type="PANTHER" id="PTHR48008:SF13">
    <property type="entry name" value="PROTEIN KINASE SUPERFAMILY PROTEIN"/>
    <property type="match status" value="1"/>
</dbReference>
<dbReference type="InterPro" id="IPR011009">
    <property type="entry name" value="Kinase-like_dom_sf"/>
</dbReference>
<dbReference type="GO" id="GO:0004672">
    <property type="term" value="F:protein kinase activity"/>
    <property type="evidence" value="ECO:0007669"/>
    <property type="project" value="InterPro"/>
</dbReference>
<keyword evidence="4" id="KW-1185">Reference proteome</keyword>
<dbReference type="PROSITE" id="PS50011">
    <property type="entry name" value="PROTEIN_KINASE_DOM"/>
    <property type="match status" value="1"/>
</dbReference>
<dbReference type="GO" id="GO:0005524">
    <property type="term" value="F:ATP binding"/>
    <property type="evidence" value="ECO:0007669"/>
    <property type="project" value="InterPro"/>
</dbReference>
<evidence type="ECO:0000259" key="2">
    <source>
        <dbReference type="PROSITE" id="PS50011"/>
    </source>
</evidence>
<keyword evidence="1" id="KW-0812">Transmembrane</keyword>
<dbReference type="AlphaFoldDB" id="A0A9Q0GSW0"/>
<gene>
    <name evidence="3" type="ORF">NE237_030359</name>
</gene>
<dbReference type="Pfam" id="PF00069">
    <property type="entry name" value="Pkinase"/>
    <property type="match status" value="1"/>
</dbReference>
<dbReference type="Proteomes" id="UP001141806">
    <property type="component" value="Unassembled WGS sequence"/>
</dbReference>
<evidence type="ECO:0000313" key="3">
    <source>
        <dbReference type="EMBL" id="KAJ4953527.1"/>
    </source>
</evidence>
<dbReference type="InterPro" id="IPR000719">
    <property type="entry name" value="Prot_kinase_dom"/>
</dbReference>
<dbReference type="OrthoDB" id="4062651at2759"/>
<dbReference type="PANTHER" id="PTHR48008">
    <property type="entry name" value="LEUCINE-RICH REPEAT RECEPTOR-LIKE PROTEIN KINASE IMK3-RELATED"/>
    <property type="match status" value="1"/>
</dbReference>
<accession>A0A9Q0GSW0</accession>
<proteinExistence type="predicted"/>